<feature type="chain" id="PRO_5040345764" evidence="2">
    <location>
        <begin position="23"/>
        <end position="738"/>
    </location>
</feature>
<evidence type="ECO:0000313" key="3">
    <source>
        <dbReference type="EMBL" id="KAG0145980.1"/>
    </source>
</evidence>
<comment type="caution">
    <text evidence="3">The sequence shown here is derived from an EMBL/GenBank/DDBJ whole genome shotgun (WGS) entry which is preliminary data.</text>
</comment>
<dbReference type="AlphaFoldDB" id="A0A9P6NFL6"/>
<name>A0A9P6NFL6_9BASI</name>
<dbReference type="Proteomes" id="UP000886653">
    <property type="component" value="Unassembled WGS sequence"/>
</dbReference>
<gene>
    <name evidence="3" type="ORF">CROQUDRAFT_133374</name>
</gene>
<evidence type="ECO:0000313" key="4">
    <source>
        <dbReference type="Proteomes" id="UP000886653"/>
    </source>
</evidence>
<evidence type="ECO:0000256" key="1">
    <source>
        <dbReference type="SAM" id="MobiDB-lite"/>
    </source>
</evidence>
<sequence>MKFLGLFASLMVLSDIVEQLIALPMEAGGMAHHIKKIKNTDSFGTGDILKTDLSASQKLDNTQALDGITKGLQSVGSGKKPKSSLEDDSPKALREKTFGTNTNTVIRKPWCYYRYMESFVKPLRIPRKNFVNGKVKKKKDLQKNIGQVKITHQADSDADKNSGRKFIEKIEGNLGSIPKVHKNEKILDKKISSKSQSETEIVERHNPVELFRTESRERPLIPQHSYRSSCIPLPGQNFNPQNQAGHTKLFVENSDGLSRGIVETERRPIVIEQQLEPFVALERTLTTVQRKWAPEALEKLTAEVSEASDVENEVDVGWLAFDRLANELLEDLNELRQLHKDLERVQTNVESPAPDVVRMQATKELLKNEFTQVTSKLQDIQTYLLGAKDLNRLRGMQTKLRNHKSQLSTMSVDELTALIQEISTLRENLVLCVRPNHLETLDPRMKEQGDQIDCIWKDVDQSSREVLKEAEKKKFIKQQVNTIAELETAFRMVQTKWTPAIFEKLMSSEATTTSTEVNGGAEGLRASDSQEKKISHDLNDLRQLESHLERVKTKLDSKAPDFLQISARKDLLKKPLTQFIGKLQDLETYSLCVKDLGRIQETEIMLNMLRQYNSQIATISMDGLTALVREPSTLYKSLGQGVHPNDPETQDFRLKQKREELHRLQGKVQQLARGTVKKEVERRFTKEQLGTIGQLKRTLTTGQNTWTSQYFEKMMPADALEVSTYQNEEAVGSSSINA</sequence>
<feature type="signal peptide" evidence="2">
    <location>
        <begin position="1"/>
        <end position="22"/>
    </location>
</feature>
<keyword evidence="2" id="KW-0732">Signal</keyword>
<evidence type="ECO:0000256" key="2">
    <source>
        <dbReference type="SAM" id="SignalP"/>
    </source>
</evidence>
<protein>
    <submittedName>
        <fullName evidence="3">Uncharacterized protein</fullName>
    </submittedName>
</protein>
<feature type="region of interest" description="Disordered" evidence="1">
    <location>
        <begin position="71"/>
        <end position="91"/>
    </location>
</feature>
<keyword evidence="4" id="KW-1185">Reference proteome</keyword>
<reference evidence="3" key="1">
    <citation type="submission" date="2013-11" db="EMBL/GenBank/DDBJ databases">
        <title>Genome sequence of the fusiform rust pathogen reveals effectors for host alternation and coevolution with pine.</title>
        <authorList>
            <consortium name="DOE Joint Genome Institute"/>
            <person name="Smith K."/>
            <person name="Pendleton A."/>
            <person name="Kubisiak T."/>
            <person name="Anderson C."/>
            <person name="Salamov A."/>
            <person name="Aerts A."/>
            <person name="Riley R."/>
            <person name="Clum A."/>
            <person name="Lindquist E."/>
            <person name="Ence D."/>
            <person name="Campbell M."/>
            <person name="Kronenberg Z."/>
            <person name="Feau N."/>
            <person name="Dhillon B."/>
            <person name="Hamelin R."/>
            <person name="Burleigh J."/>
            <person name="Smith J."/>
            <person name="Yandell M."/>
            <person name="Nelson C."/>
            <person name="Grigoriev I."/>
            <person name="Davis J."/>
        </authorList>
    </citation>
    <scope>NUCLEOTIDE SEQUENCE</scope>
    <source>
        <strain evidence="3">G11</strain>
    </source>
</reference>
<proteinExistence type="predicted"/>
<accession>A0A9P6NFL6</accession>
<dbReference type="EMBL" id="MU167267">
    <property type="protein sequence ID" value="KAG0145980.1"/>
    <property type="molecule type" value="Genomic_DNA"/>
</dbReference>
<organism evidence="3 4">
    <name type="scientific">Cronartium quercuum f. sp. fusiforme G11</name>
    <dbReference type="NCBI Taxonomy" id="708437"/>
    <lineage>
        <taxon>Eukaryota</taxon>
        <taxon>Fungi</taxon>
        <taxon>Dikarya</taxon>
        <taxon>Basidiomycota</taxon>
        <taxon>Pucciniomycotina</taxon>
        <taxon>Pucciniomycetes</taxon>
        <taxon>Pucciniales</taxon>
        <taxon>Coleosporiaceae</taxon>
        <taxon>Cronartium</taxon>
    </lineage>
</organism>